<dbReference type="RefSeq" id="WP_283741721.1">
    <property type="nucleotide sequence ID" value="NZ_JASJEV010000012.1"/>
</dbReference>
<dbReference type="Proteomes" id="UP001321492">
    <property type="component" value="Unassembled WGS sequence"/>
</dbReference>
<sequence length="117" mass="13267">MDVAVKRVYEPASGEVGTRILVDRLWPRGIAREKASWSHWLRDLAPSDALRRLYGHDPAKWEEFRARYAAELDAVPQAMAELAALARQGRVTLLYSSRERELNNAVALRELLLARAA</sequence>
<comment type="caution">
    <text evidence="1">The sequence shown here is derived from an EMBL/GenBank/DDBJ whole genome shotgun (WGS) entry which is preliminary data.</text>
</comment>
<dbReference type="PANTHER" id="PTHR36849">
    <property type="entry name" value="CYTOPLASMIC PROTEIN-RELATED"/>
    <property type="match status" value="1"/>
</dbReference>
<accession>A0ABT7AK32</accession>
<reference evidence="1 2" key="1">
    <citation type="submission" date="2023-05" db="EMBL/GenBank/DDBJ databases">
        <title>Chelatococcus sp. nov., a moderately thermophilic bacterium isolated from hot spring microbial mat.</title>
        <authorList>
            <person name="Hu C.-J."/>
            <person name="Li W.-J."/>
        </authorList>
    </citation>
    <scope>NUCLEOTIDE SEQUENCE [LARGE SCALE GENOMIC DNA]</scope>
    <source>
        <strain evidence="1 2">SYSU G07232</strain>
    </source>
</reference>
<gene>
    <name evidence="1" type="ORF">QNA08_15970</name>
</gene>
<protein>
    <submittedName>
        <fullName evidence="1">DUF488 family protein</fullName>
    </submittedName>
</protein>
<dbReference type="EMBL" id="JASJEV010000012">
    <property type="protein sequence ID" value="MDJ1159722.1"/>
    <property type="molecule type" value="Genomic_DNA"/>
</dbReference>
<dbReference type="InterPro" id="IPR052552">
    <property type="entry name" value="YeaO-like"/>
</dbReference>
<proteinExistence type="predicted"/>
<evidence type="ECO:0000313" key="2">
    <source>
        <dbReference type="Proteomes" id="UP001321492"/>
    </source>
</evidence>
<organism evidence="1 2">
    <name type="scientific">Chelatococcus albus</name>
    <dbReference type="NCBI Taxonomy" id="3047466"/>
    <lineage>
        <taxon>Bacteria</taxon>
        <taxon>Pseudomonadati</taxon>
        <taxon>Pseudomonadota</taxon>
        <taxon>Alphaproteobacteria</taxon>
        <taxon>Hyphomicrobiales</taxon>
        <taxon>Chelatococcaceae</taxon>
        <taxon>Chelatococcus</taxon>
    </lineage>
</organism>
<evidence type="ECO:0000313" key="1">
    <source>
        <dbReference type="EMBL" id="MDJ1159722.1"/>
    </source>
</evidence>
<name>A0ABT7AK32_9HYPH</name>
<dbReference type="Pfam" id="PF22752">
    <property type="entry name" value="DUF488-N3i"/>
    <property type="match status" value="1"/>
</dbReference>
<dbReference type="PANTHER" id="PTHR36849:SF1">
    <property type="entry name" value="CYTOPLASMIC PROTEIN"/>
    <property type="match status" value="1"/>
</dbReference>
<keyword evidence="2" id="KW-1185">Reference proteome</keyword>